<proteinExistence type="predicted"/>
<comment type="caution">
    <text evidence="2">The sequence shown here is derived from an EMBL/GenBank/DDBJ whole genome shotgun (WGS) entry which is preliminary data.</text>
</comment>
<reference evidence="2" key="2">
    <citation type="submission" date="2021-04" db="EMBL/GenBank/DDBJ databases">
        <authorList>
            <person name="Gilroy R."/>
        </authorList>
    </citation>
    <scope>NUCLEOTIDE SEQUENCE</scope>
    <source>
        <strain evidence="2">Gambia16-554</strain>
    </source>
</reference>
<keyword evidence="1" id="KW-0472">Membrane</keyword>
<protein>
    <submittedName>
        <fullName evidence="2">Uncharacterized protein</fullName>
    </submittedName>
</protein>
<keyword evidence="1" id="KW-1133">Transmembrane helix</keyword>
<dbReference type="EMBL" id="DXAW01000096">
    <property type="protein sequence ID" value="HIZ85923.1"/>
    <property type="molecule type" value="Genomic_DNA"/>
</dbReference>
<evidence type="ECO:0000313" key="2">
    <source>
        <dbReference type="EMBL" id="HIZ85923.1"/>
    </source>
</evidence>
<evidence type="ECO:0000256" key="1">
    <source>
        <dbReference type="SAM" id="Phobius"/>
    </source>
</evidence>
<gene>
    <name evidence="2" type="ORF">IAC04_05495</name>
</gene>
<dbReference type="AlphaFoldDB" id="A0A9D2K8Y0"/>
<name>A0A9D2K8Y0_9BACT</name>
<evidence type="ECO:0000313" key="3">
    <source>
        <dbReference type="Proteomes" id="UP000824115"/>
    </source>
</evidence>
<keyword evidence="1" id="KW-0812">Transmembrane</keyword>
<accession>A0A9D2K8Y0</accession>
<sequence>MGVINFILAMILVLAIIAAPFLILMFINNVFDHIRYKRTGQKPMTEKEYMDFMCGRTSSKKK</sequence>
<organism evidence="2 3">
    <name type="scientific">Candidatus Coprenecus stercoravium</name>
    <dbReference type="NCBI Taxonomy" id="2840735"/>
    <lineage>
        <taxon>Bacteria</taxon>
        <taxon>Pseudomonadati</taxon>
        <taxon>Bacteroidota</taxon>
        <taxon>Bacteroidia</taxon>
        <taxon>Bacteroidales</taxon>
        <taxon>Rikenellaceae</taxon>
        <taxon>Rikenellaceae incertae sedis</taxon>
        <taxon>Candidatus Coprenecus</taxon>
    </lineage>
</organism>
<dbReference type="Proteomes" id="UP000824115">
    <property type="component" value="Unassembled WGS sequence"/>
</dbReference>
<reference evidence="2" key="1">
    <citation type="journal article" date="2021" name="PeerJ">
        <title>Extensive microbial diversity within the chicken gut microbiome revealed by metagenomics and culture.</title>
        <authorList>
            <person name="Gilroy R."/>
            <person name="Ravi A."/>
            <person name="Getino M."/>
            <person name="Pursley I."/>
            <person name="Horton D.L."/>
            <person name="Alikhan N.F."/>
            <person name="Baker D."/>
            <person name="Gharbi K."/>
            <person name="Hall N."/>
            <person name="Watson M."/>
            <person name="Adriaenssens E.M."/>
            <person name="Foster-Nyarko E."/>
            <person name="Jarju S."/>
            <person name="Secka A."/>
            <person name="Antonio M."/>
            <person name="Oren A."/>
            <person name="Chaudhuri R.R."/>
            <person name="La Ragione R."/>
            <person name="Hildebrand F."/>
            <person name="Pallen M.J."/>
        </authorList>
    </citation>
    <scope>NUCLEOTIDE SEQUENCE</scope>
    <source>
        <strain evidence="2">Gambia16-554</strain>
    </source>
</reference>
<feature type="transmembrane region" description="Helical" evidence="1">
    <location>
        <begin position="6"/>
        <end position="27"/>
    </location>
</feature>